<accession>A0A1L8D407</accession>
<comment type="function">
    <text evidence="6">NDH-1 shuttles electrons from NADH, via FMN and iron-sulfur (Fe-S) centers, to quinones in the respiratory chain. The immediate electron acceptor for the enzyme in this species is believed to be a menaquinone. Couples the redox reaction to proton translocation (for every two electrons transferred, four hydrogen ions are translocated across the cytoplasmic membrane), and thus conserves the redox energy in a proton gradient.</text>
</comment>
<organism evidence="9 10">
    <name type="scientific">Carboxydothermus islandicus</name>
    <dbReference type="NCBI Taxonomy" id="661089"/>
    <lineage>
        <taxon>Bacteria</taxon>
        <taxon>Bacillati</taxon>
        <taxon>Bacillota</taxon>
        <taxon>Clostridia</taxon>
        <taxon>Thermoanaerobacterales</taxon>
        <taxon>Thermoanaerobacteraceae</taxon>
        <taxon>Carboxydothermus</taxon>
    </lineage>
</organism>
<dbReference type="EMBL" id="BDJL01000093">
    <property type="protein sequence ID" value="GAV25902.1"/>
    <property type="molecule type" value="Genomic_DNA"/>
</dbReference>
<evidence type="ECO:0000256" key="1">
    <source>
        <dbReference type="ARBA" id="ARBA00005769"/>
    </source>
</evidence>
<dbReference type="PANTHER" id="PTHR11993:SF10">
    <property type="entry name" value="NADH DEHYDROGENASE [UBIQUINONE] IRON-SULFUR PROTEIN 2, MITOCHONDRIAL"/>
    <property type="match status" value="1"/>
</dbReference>
<comment type="similarity">
    <text evidence="1 6 7">Belongs to the complex I 49 kDa subunit family.</text>
</comment>
<dbReference type="Proteomes" id="UP000187338">
    <property type="component" value="Unassembled WGS sequence"/>
</dbReference>
<gene>
    <name evidence="6" type="primary">nuoD</name>
    <name evidence="9" type="ORF">ciss_18350</name>
</gene>
<dbReference type="GO" id="GO:0051287">
    <property type="term" value="F:NAD binding"/>
    <property type="evidence" value="ECO:0007669"/>
    <property type="project" value="InterPro"/>
</dbReference>
<keyword evidence="5 6" id="KW-0520">NAD</keyword>
<comment type="subunit">
    <text evidence="6">NDH-1 is composed of 14 different subunits. Subunits NuoB, C, D, E, F, and G constitute the peripheral sector of the complex.</text>
</comment>
<dbReference type="OrthoDB" id="9801496at2"/>
<evidence type="ECO:0000256" key="2">
    <source>
        <dbReference type="ARBA" id="ARBA00022448"/>
    </source>
</evidence>
<dbReference type="PANTHER" id="PTHR11993">
    <property type="entry name" value="NADH-UBIQUINONE OXIDOREDUCTASE 49 KDA SUBUNIT"/>
    <property type="match status" value="1"/>
</dbReference>
<dbReference type="NCBIfam" id="NF008974">
    <property type="entry name" value="PRK12322.1"/>
    <property type="match status" value="1"/>
</dbReference>
<evidence type="ECO:0000256" key="6">
    <source>
        <dbReference type="HAMAP-Rule" id="MF_01358"/>
    </source>
</evidence>
<comment type="catalytic activity">
    <reaction evidence="6">
        <text>a quinone + NADH + 5 H(+)(in) = a quinol + NAD(+) + 4 H(+)(out)</text>
        <dbReference type="Rhea" id="RHEA:57888"/>
        <dbReference type="ChEBI" id="CHEBI:15378"/>
        <dbReference type="ChEBI" id="CHEBI:24646"/>
        <dbReference type="ChEBI" id="CHEBI:57540"/>
        <dbReference type="ChEBI" id="CHEBI:57945"/>
        <dbReference type="ChEBI" id="CHEBI:132124"/>
    </reaction>
</comment>
<name>A0A1L8D407_9THEO</name>
<dbReference type="AlphaFoldDB" id="A0A1L8D407"/>
<dbReference type="Gene3D" id="1.10.645.10">
    <property type="entry name" value="Cytochrome-c3 Hydrogenase, chain B"/>
    <property type="match status" value="1"/>
</dbReference>
<keyword evidence="4 6" id="KW-1278">Translocase</keyword>
<dbReference type="InterPro" id="IPR001135">
    <property type="entry name" value="NADH_Q_OxRdtase_suD"/>
</dbReference>
<reference evidence="10" key="1">
    <citation type="submission" date="2016-12" db="EMBL/GenBank/DDBJ databases">
        <title>Draft Genome Sequences od Carboxydothermus pertinax and islandicus, Hydrogenogenic Carboxydotrophic Bacteria.</title>
        <authorList>
            <person name="Fukuyama Y."/>
            <person name="Ohmae K."/>
            <person name="Yoneda Y."/>
            <person name="Yoshida T."/>
            <person name="Sako Y."/>
        </authorList>
    </citation>
    <scope>NUCLEOTIDE SEQUENCE [LARGE SCALE GENOMIC DNA]</scope>
    <source>
        <strain evidence="10">SET</strain>
    </source>
</reference>
<keyword evidence="6" id="KW-0472">Membrane</keyword>
<dbReference type="HAMAP" id="MF_01358">
    <property type="entry name" value="NDH1_NuoD"/>
    <property type="match status" value="1"/>
</dbReference>
<evidence type="ECO:0000259" key="8">
    <source>
        <dbReference type="Pfam" id="PF00346"/>
    </source>
</evidence>
<sequence>MLKTQEISINVGPQHPSTHGVFRIVLKLDGETIVDAEPVVGYLHRGIEKLAEDRTYTQVIPYTDRMDYLGAMSYNLGYVQAIEKLMGIEVPERAEFIRVIATELSRIASHHVFLASMCLDMGSYTGWMYPFRDRELVLELLEMLTGSRMTFSFMRIGGVADDLPEGFIEKTKQYLPKILEGVDEEEGLIAGNEIFIARTKGLATVSVEKALAWGWGGANLRASGYKFDLRKNRPYSVYDRFEFDIPTGANGDCWDRFYLRLAEIRQSVKIIEQALEMIPEGPIMAKVPKVIKPPVGEVYHEVEAPKGILGYYVVSDGSTKPYRMHVRRPSFINIGMLKELLIGTKLADFITIFASIDVVLGDVDC</sequence>
<dbReference type="PROSITE" id="PS00535">
    <property type="entry name" value="COMPLEX1_49K"/>
    <property type="match status" value="1"/>
</dbReference>
<keyword evidence="10" id="KW-1185">Reference proteome</keyword>
<dbReference type="EC" id="7.1.1.-" evidence="6"/>
<dbReference type="STRING" id="661089.ciss_18350"/>
<dbReference type="GO" id="GO:0048038">
    <property type="term" value="F:quinone binding"/>
    <property type="evidence" value="ECO:0007669"/>
    <property type="project" value="UniProtKB-KW"/>
</dbReference>
<dbReference type="GO" id="GO:0050136">
    <property type="term" value="F:NADH dehydrogenase (quinone) (non-electrogenic) activity"/>
    <property type="evidence" value="ECO:0007669"/>
    <property type="project" value="UniProtKB-UniRule"/>
</dbReference>
<comment type="caution">
    <text evidence="9">The sequence shown here is derived from an EMBL/GenBank/DDBJ whole genome shotgun (WGS) entry which is preliminary data.</text>
</comment>
<dbReference type="Pfam" id="PF00346">
    <property type="entry name" value="Complex1_49kDa"/>
    <property type="match status" value="1"/>
</dbReference>
<protein>
    <recommendedName>
        <fullName evidence="6">NADH-quinone oxidoreductase subunit D</fullName>
        <ecNumber evidence="6">7.1.1.-</ecNumber>
    </recommendedName>
    <alternativeName>
        <fullName evidence="6">NADH dehydrogenase I subunit D</fullName>
    </alternativeName>
    <alternativeName>
        <fullName evidence="6">NDH-1 subunit D</fullName>
    </alternativeName>
</protein>
<dbReference type="InterPro" id="IPR014029">
    <property type="entry name" value="NADH_UbQ_OxRdtase_49kDa_CS"/>
</dbReference>
<dbReference type="GO" id="GO:0005886">
    <property type="term" value="C:plasma membrane"/>
    <property type="evidence" value="ECO:0007669"/>
    <property type="project" value="UniProtKB-SubCell"/>
</dbReference>
<evidence type="ECO:0000313" key="9">
    <source>
        <dbReference type="EMBL" id="GAV25902.1"/>
    </source>
</evidence>
<proteinExistence type="inferred from homology"/>
<comment type="subcellular location">
    <subcellularLocation>
        <location evidence="6">Cell membrane</location>
        <topology evidence="6">Peripheral membrane protein</topology>
        <orientation evidence="6">Cytoplasmic side</orientation>
    </subcellularLocation>
</comment>
<dbReference type="NCBIfam" id="NF004739">
    <property type="entry name" value="PRK06075.1"/>
    <property type="match status" value="1"/>
</dbReference>
<keyword evidence="6" id="KW-1003">Cell membrane</keyword>
<feature type="domain" description="NADH-quinone oxidoreductase subunit D" evidence="8">
    <location>
        <begin position="120"/>
        <end position="293"/>
    </location>
</feature>
<evidence type="ECO:0000256" key="5">
    <source>
        <dbReference type="ARBA" id="ARBA00023027"/>
    </source>
</evidence>
<dbReference type="RefSeq" id="WP_075866108.1">
    <property type="nucleotide sequence ID" value="NZ_BDJL01000093.1"/>
</dbReference>
<evidence type="ECO:0000256" key="3">
    <source>
        <dbReference type="ARBA" id="ARBA00022719"/>
    </source>
</evidence>
<keyword evidence="2 6" id="KW-0813">Transport</keyword>
<dbReference type="InterPro" id="IPR022885">
    <property type="entry name" value="NDH1_su_D/H"/>
</dbReference>
<keyword evidence="3 6" id="KW-0874">Quinone</keyword>
<evidence type="ECO:0000256" key="7">
    <source>
        <dbReference type="RuleBase" id="RU003685"/>
    </source>
</evidence>
<evidence type="ECO:0000256" key="4">
    <source>
        <dbReference type="ARBA" id="ARBA00022967"/>
    </source>
</evidence>
<dbReference type="InterPro" id="IPR029014">
    <property type="entry name" value="NiFe-Hase_large"/>
</dbReference>
<evidence type="ECO:0000313" key="10">
    <source>
        <dbReference type="Proteomes" id="UP000187338"/>
    </source>
</evidence>
<dbReference type="SUPFAM" id="SSF56762">
    <property type="entry name" value="HydB/Nqo4-like"/>
    <property type="match status" value="1"/>
</dbReference>